<dbReference type="PANTHER" id="PTHR23076:SF97">
    <property type="entry name" value="ATP-DEPENDENT ZINC METALLOPROTEASE YME1L1"/>
    <property type="match status" value="1"/>
</dbReference>
<comment type="cofactor">
    <cofactor evidence="1">
        <name>Zn(2+)</name>
        <dbReference type="ChEBI" id="CHEBI:29105"/>
    </cofactor>
</comment>
<dbReference type="SUPFAM" id="SSF52540">
    <property type="entry name" value="P-loop containing nucleoside triphosphate hydrolases"/>
    <property type="match status" value="1"/>
</dbReference>
<dbReference type="SMART" id="SM00382">
    <property type="entry name" value="AAA"/>
    <property type="match status" value="1"/>
</dbReference>
<evidence type="ECO:0000313" key="14">
    <source>
        <dbReference type="EMBL" id="CAK7914620.1"/>
    </source>
</evidence>
<dbReference type="Gene3D" id="1.20.58.760">
    <property type="entry name" value="Peptidase M41"/>
    <property type="match status" value="1"/>
</dbReference>
<evidence type="ECO:0000256" key="12">
    <source>
        <dbReference type="ARBA" id="ARBA00023136"/>
    </source>
</evidence>
<protein>
    <submittedName>
        <fullName evidence="14">Mitochondrial inner membrane i-AAA protease supercomplex subunit Yme1p</fullName>
    </submittedName>
</protein>
<dbReference type="InterPro" id="IPR048438">
    <property type="entry name" value="Yme1-like_N"/>
</dbReference>
<dbReference type="InterPro" id="IPR037219">
    <property type="entry name" value="Peptidase_M41-like"/>
</dbReference>
<evidence type="ECO:0000256" key="11">
    <source>
        <dbReference type="ARBA" id="ARBA00023049"/>
    </source>
</evidence>
<keyword evidence="10" id="KW-0067">ATP-binding</keyword>
<dbReference type="Pfam" id="PF17862">
    <property type="entry name" value="AAA_lid_3"/>
    <property type="match status" value="1"/>
</dbReference>
<evidence type="ECO:0000256" key="8">
    <source>
        <dbReference type="ARBA" id="ARBA00022801"/>
    </source>
</evidence>
<feature type="domain" description="AAA+ ATPase" evidence="13">
    <location>
        <begin position="269"/>
        <end position="405"/>
    </location>
</feature>
<evidence type="ECO:0000256" key="2">
    <source>
        <dbReference type="ARBA" id="ARBA00004370"/>
    </source>
</evidence>
<dbReference type="GO" id="GO:0006508">
    <property type="term" value="P:proteolysis"/>
    <property type="evidence" value="ECO:0007669"/>
    <property type="project" value="UniProtKB-KW"/>
</dbReference>
<evidence type="ECO:0000256" key="5">
    <source>
        <dbReference type="ARBA" id="ARBA00022670"/>
    </source>
</evidence>
<dbReference type="Pfam" id="PF00004">
    <property type="entry name" value="AAA"/>
    <property type="match status" value="1"/>
</dbReference>
<gene>
    <name evidence="14" type="primary">YME1</name>
    <name evidence="14" type="ORF">CAAN4_F17260</name>
</gene>
<evidence type="ECO:0000256" key="9">
    <source>
        <dbReference type="ARBA" id="ARBA00022833"/>
    </source>
</evidence>
<dbReference type="Pfam" id="PF01434">
    <property type="entry name" value="Peptidase_M41"/>
    <property type="match status" value="1"/>
</dbReference>
<dbReference type="HAMAP" id="MF_01458">
    <property type="entry name" value="FtsH"/>
    <property type="match status" value="1"/>
</dbReference>
<keyword evidence="11" id="KW-0482">Metalloprotease</keyword>
<dbReference type="CDD" id="cd19501">
    <property type="entry name" value="RecA-like_FtsH"/>
    <property type="match status" value="1"/>
</dbReference>
<dbReference type="Gene3D" id="1.10.8.60">
    <property type="match status" value="1"/>
</dbReference>
<dbReference type="InterPro" id="IPR000642">
    <property type="entry name" value="Peptidase_M41"/>
</dbReference>
<dbReference type="PROSITE" id="PS00674">
    <property type="entry name" value="AAA"/>
    <property type="match status" value="1"/>
</dbReference>
<keyword evidence="8" id="KW-0378">Hydrolase</keyword>
<evidence type="ECO:0000256" key="7">
    <source>
        <dbReference type="ARBA" id="ARBA00022741"/>
    </source>
</evidence>
<reference evidence="14 15" key="1">
    <citation type="submission" date="2024-01" db="EMBL/GenBank/DDBJ databases">
        <authorList>
            <consortium name="Genoscope - CEA"/>
            <person name="William W."/>
        </authorList>
    </citation>
    <scope>NUCLEOTIDE SEQUENCE [LARGE SCALE GENOMIC DNA]</scope>
    <source>
        <strain evidence="14 15">29B2s-10</strain>
    </source>
</reference>
<comment type="similarity">
    <text evidence="3">In the C-terminal section; belongs to the peptidase M41 family.</text>
</comment>
<evidence type="ECO:0000256" key="1">
    <source>
        <dbReference type="ARBA" id="ARBA00001947"/>
    </source>
</evidence>
<evidence type="ECO:0000256" key="3">
    <source>
        <dbReference type="ARBA" id="ARBA00010044"/>
    </source>
</evidence>
<name>A0ABP0EGQ4_9ASCO</name>
<dbReference type="PANTHER" id="PTHR23076">
    <property type="entry name" value="METALLOPROTEASE M41 FTSH"/>
    <property type="match status" value="1"/>
</dbReference>
<dbReference type="InterPro" id="IPR027417">
    <property type="entry name" value="P-loop_NTPase"/>
</dbReference>
<evidence type="ECO:0000256" key="4">
    <source>
        <dbReference type="ARBA" id="ARBA00010550"/>
    </source>
</evidence>
<comment type="subcellular location">
    <subcellularLocation>
        <location evidence="2">Membrane</location>
    </subcellularLocation>
</comment>
<dbReference type="InterPro" id="IPR003960">
    <property type="entry name" value="ATPase_AAA_CS"/>
</dbReference>
<dbReference type="EMBL" id="OZ004258">
    <property type="protein sequence ID" value="CAK7914620.1"/>
    <property type="molecule type" value="Genomic_DNA"/>
</dbReference>
<keyword evidence="7" id="KW-0547">Nucleotide-binding</keyword>
<evidence type="ECO:0000256" key="6">
    <source>
        <dbReference type="ARBA" id="ARBA00022723"/>
    </source>
</evidence>
<evidence type="ECO:0000259" key="13">
    <source>
        <dbReference type="SMART" id="SM00382"/>
    </source>
</evidence>
<keyword evidence="9" id="KW-0862">Zinc</keyword>
<keyword evidence="12" id="KW-0472">Membrane</keyword>
<evidence type="ECO:0000313" key="15">
    <source>
        <dbReference type="Proteomes" id="UP001497600"/>
    </source>
</evidence>
<dbReference type="InterPro" id="IPR003593">
    <property type="entry name" value="AAA+_ATPase"/>
</dbReference>
<dbReference type="InterPro" id="IPR041569">
    <property type="entry name" value="AAA_lid_3"/>
</dbReference>
<keyword evidence="6" id="KW-0479">Metal-binding</keyword>
<dbReference type="InterPro" id="IPR003959">
    <property type="entry name" value="ATPase_AAA_core"/>
</dbReference>
<dbReference type="Proteomes" id="UP001497600">
    <property type="component" value="Chromosome F"/>
</dbReference>
<dbReference type="SUPFAM" id="SSF140990">
    <property type="entry name" value="FtsH protease domain-like"/>
    <property type="match status" value="1"/>
</dbReference>
<sequence length="702" mass="75513">MSALSRILIREAGASSVVRLSRTVAAQRRALGGVSRSRMITGNRGQRFVSSSTHNLLQSQEQIANSDLKNTGAQASFYKSLLANNYPHIVVQRYETPGIAASADCTLLYVDALNKLGKKGKAEQVLRSLSAGGAGNGAGANGGGLANGGGALGGALGGLGIHSGSGVGSRYEPVHVIVSESILTILSKWLKWLIPVALLTYGATNAFNYLVENGTIFKNSEVNDKSVDVSQSTVRFKDVCGCDEARAELEEIVEFLKDPSKFTGLGGKLPKGVLLTGPPGTGKTLLARATAGEAGVPFFFMSGSEFDELYVGVGAKRIRELFTQAREKSPAIIFIDELDAIGGKRNPKDQAYAKQTLNQLLVELDGFSQTEGIIIIGATNFPESLDKALTRPGRFDKEVNVDLPDVRGRVDILKHHMENVETAEDVDPSIIARGTPGLSGAELMNLVNQAAVHASQLSAPSVSMNHFEWAKDKILMGAAKNNMVITEEARKNTAYHEAGHAIMAMYSEGATPLYKATILPRGRALGITFQLPEMDKVDMTKKECFARLDVCMGGKVAEEIIHGPDNVTSGCSSDLSNATSVARAMVTSYGMNDKIGPMKLSDEWESWSSKIRDLADREVQNYLIDSEARTRKVLNARSVELRRLAEGLLEYETLTKDEMEKVVKGEPINKAKQITNTVIKSPVGTARKEVRKADPTSVPVEA</sequence>
<dbReference type="Pfam" id="PF21232">
    <property type="entry name" value="Yme1-like_N"/>
    <property type="match status" value="1"/>
</dbReference>
<organism evidence="14 15">
    <name type="scientific">[Candida] anglica</name>
    <dbReference type="NCBI Taxonomy" id="148631"/>
    <lineage>
        <taxon>Eukaryota</taxon>
        <taxon>Fungi</taxon>
        <taxon>Dikarya</taxon>
        <taxon>Ascomycota</taxon>
        <taxon>Saccharomycotina</taxon>
        <taxon>Pichiomycetes</taxon>
        <taxon>Debaryomycetaceae</taxon>
        <taxon>Kurtzmaniella</taxon>
    </lineage>
</organism>
<dbReference type="GO" id="GO:0008233">
    <property type="term" value="F:peptidase activity"/>
    <property type="evidence" value="ECO:0007669"/>
    <property type="project" value="UniProtKB-KW"/>
</dbReference>
<dbReference type="InterPro" id="IPR005936">
    <property type="entry name" value="FtsH"/>
</dbReference>
<proteinExistence type="inferred from homology"/>
<keyword evidence="5 14" id="KW-0645">Protease</keyword>
<evidence type="ECO:0000256" key="10">
    <source>
        <dbReference type="ARBA" id="ARBA00022840"/>
    </source>
</evidence>
<comment type="similarity">
    <text evidence="4">In the N-terminal section; belongs to the AAA ATPase family.</text>
</comment>
<accession>A0ABP0EGQ4</accession>
<keyword evidence="15" id="KW-1185">Reference proteome</keyword>
<dbReference type="Gene3D" id="3.40.50.300">
    <property type="entry name" value="P-loop containing nucleotide triphosphate hydrolases"/>
    <property type="match status" value="1"/>
</dbReference>